<feature type="compositionally biased region" description="Low complexity" evidence="1">
    <location>
        <begin position="264"/>
        <end position="280"/>
    </location>
</feature>
<dbReference type="OrthoDB" id="10687350at2759"/>
<feature type="compositionally biased region" description="Basic and acidic residues" evidence="1">
    <location>
        <begin position="23"/>
        <end position="36"/>
    </location>
</feature>
<feature type="compositionally biased region" description="Polar residues" evidence="1">
    <location>
        <begin position="661"/>
        <end position="670"/>
    </location>
</feature>
<dbReference type="STRING" id="71717.A0A4Y7T2F5"/>
<dbReference type="AlphaFoldDB" id="A0A4Y7T2F5"/>
<proteinExistence type="predicted"/>
<feature type="region of interest" description="Disordered" evidence="1">
    <location>
        <begin position="740"/>
        <end position="793"/>
    </location>
</feature>
<protein>
    <submittedName>
        <fullName evidence="2">Uncharacterized protein</fullName>
    </submittedName>
</protein>
<dbReference type="Proteomes" id="UP000298030">
    <property type="component" value="Unassembled WGS sequence"/>
</dbReference>
<feature type="compositionally biased region" description="Basic and acidic residues" evidence="1">
    <location>
        <begin position="366"/>
        <end position="375"/>
    </location>
</feature>
<feature type="compositionally biased region" description="Low complexity" evidence="1">
    <location>
        <begin position="771"/>
        <end position="793"/>
    </location>
</feature>
<feature type="compositionally biased region" description="Polar residues" evidence="1">
    <location>
        <begin position="86"/>
        <end position="98"/>
    </location>
</feature>
<feature type="region of interest" description="Disordered" evidence="1">
    <location>
        <begin position="1"/>
        <end position="65"/>
    </location>
</feature>
<feature type="compositionally biased region" description="Pro residues" evidence="1">
    <location>
        <begin position="750"/>
        <end position="762"/>
    </location>
</feature>
<keyword evidence="3" id="KW-1185">Reference proteome</keyword>
<dbReference type="EMBL" id="QPFP01000033">
    <property type="protein sequence ID" value="TEB28340.1"/>
    <property type="molecule type" value="Genomic_DNA"/>
</dbReference>
<accession>A0A4Y7T2F5</accession>
<evidence type="ECO:0000313" key="3">
    <source>
        <dbReference type="Proteomes" id="UP000298030"/>
    </source>
</evidence>
<feature type="compositionally biased region" description="Polar residues" evidence="1">
    <location>
        <begin position="8"/>
        <end position="21"/>
    </location>
</feature>
<feature type="region of interest" description="Disordered" evidence="1">
    <location>
        <begin position="78"/>
        <end position="98"/>
    </location>
</feature>
<feature type="region of interest" description="Disordered" evidence="1">
    <location>
        <begin position="458"/>
        <end position="483"/>
    </location>
</feature>
<feature type="region of interest" description="Disordered" evidence="1">
    <location>
        <begin position="654"/>
        <end position="723"/>
    </location>
</feature>
<sequence>MAAPFGSIPTSTTGGEYTTGDQHLMDSGHSRDREHSLSPLSPAESLESLPPTTPPDEYRYPNHVTFGGMQHTTISGRLLEYPSPPATTSDPKYSVPLPSTKSTSNVNMNLYDFPYDPIHYDFVPSSLYTGGLLDSPRSVIPHSIYYTPNTFSLSQRTSFNPYRLLDGSTGTESPPSRSHALSPVLDFESLPPFQELENTTPNQLPPLEEEGDTNEDFAALLSPLSPEWESHALDVLPPPSPEVGITRLSRSPGPSSPPLPPLILPRSSSSRPTLPLLSIPNPSFTFPSLGTLRSYAPSPESSPLWLADELEPDGTDCSSRLEVEGVDPYVVSPPSSGPPDTPSPGVSLPPLPPLDWPEELEDGLDDHDSSGKGDKVSNGTLSPIPIPDLDEFEYPPSPPSLPQFSQPLPIPSLPPIPPMPLANSLSWSEPKVEYGERLETELLRSPSVKLREFVDLPDVESSGGGMPHSDDIVHPWPTQDEGDFDFEGLRQLEGPTTAGPSIPPSISKAHLSLLVPDHSNENRLPDIDGDGDRFDFLPERLKELPPQEVEEMGRIAELQARARECESVAKDLEAMVDEAIVRSKDTNRKGKVRFQEEEDREENGGHGTRAEWEGEDLVVLHKAAVEARALAKREREKAREAGMLVKLKLKELAEEREFRESSPTGASGQSPVLVEHRQFQPLLDDAFSSPSPSTSGSAPTLASDPAPPTPSTPAPRKHPRLAGIAQLVAKMFLNRHDSGAIRPSTVLSPPSSPSSVPTPMPDPTSDRDGVSRPNSTSSGSTPPTSDTSSRPSPYKYKHLWVKGAAAGLNLIRPFTRGPSHGHGLGITEKLGPGATQQQPFARYHQRYKFLRSSPLARYSIVASDLDAEEGGDEDEGLDVPNSPKGRQLEIDDSGDGVGGLWDDDEDTEGGFEALRNPIMWDAM</sequence>
<feature type="compositionally biased region" description="Low complexity" evidence="1">
    <location>
        <begin position="688"/>
        <end position="704"/>
    </location>
</feature>
<feature type="region of interest" description="Disordered" evidence="1">
    <location>
        <begin position="231"/>
        <end position="280"/>
    </location>
</feature>
<feature type="compositionally biased region" description="Acidic residues" evidence="1">
    <location>
        <begin position="866"/>
        <end position="877"/>
    </location>
</feature>
<name>A0A4Y7T2F5_COPMI</name>
<feature type="compositionally biased region" description="Low complexity" evidence="1">
    <location>
        <begin position="37"/>
        <end position="50"/>
    </location>
</feature>
<comment type="caution">
    <text evidence="2">The sequence shown here is derived from an EMBL/GenBank/DDBJ whole genome shotgun (WGS) entry which is preliminary data.</text>
</comment>
<feature type="compositionally biased region" description="Basic and acidic residues" evidence="1">
    <location>
        <begin position="602"/>
        <end position="612"/>
    </location>
</feature>
<feature type="region of interest" description="Disordered" evidence="1">
    <location>
        <begin position="587"/>
        <end position="612"/>
    </location>
</feature>
<feature type="compositionally biased region" description="Acidic residues" evidence="1">
    <location>
        <begin position="356"/>
        <end position="365"/>
    </location>
</feature>
<organism evidence="2 3">
    <name type="scientific">Coprinellus micaceus</name>
    <name type="common">Glistening ink-cap mushroom</name>
    <name type="synonym">Coprinus micaceus</name>
    <dbReference type="NCBI Taxonomy" id="71717"/>
    <lineage>
        <taxon>Eukaryota</taxon>
        <taxon>Fungi</taxon>
        <taxon>Dikarya</taxon>
        <taxon>Basidiomycota</taxon>
        <taxon>Agaricomycotina</taxon>
        <taxon>Agaricomycetes</taxon>
        <taxon>Agaricomycetidae</taxon>
        <taxon>Agaricales</taxon>
        <taxon>Agaricineae</taxon>
        <taxon>Psathyrellaceae</taxon>
        <taxon>Coprinellus</taxon>
    </lineage>
</organism>
<evidence type="ECO:0000256" key="1">
    <source>
        <dbReference type="SAM" id="MobiDB-lite"/>
    </source>
</evidence>
<feature type="region of interest" description="Disordered" evidence="1">
    <location>
        <begin position="866"/>
        <end position="910"/>
    </location>
</feature>
<reference evidence="2 3" key="1">
    <citation type="journal article" date="2019" name="Nat. Ecol. Evol.">
        <title>Megaphylogeny resolves global patterns of mushroom evolution.</title>
        <authorList>
            <person name="Varga T."/>
            <person name="Krizsan K."/>
            <person name="Foldi C."/>
            <person name="Dima B."/>
            <person name="Sanchez-Garcia M."/>
            <person name="Sanchez-Ramirez S."/>
            <person name="Szollosi G.J."/>
            <person name="Szarkandi J.G."/>
            <person name="Papp V."/>
            <person name="Albert L."/>
            <person name="Andreopoulos W."/>
            <person name="Angelini C."/>
            <person name="Antonin V."/>
            <person name="Barry K.W."/>
            <person name="Bougher N.L."/>
            <person name="Buchanan P."/>
            <person name="Buyck B."/>
            <person name="Bense V."/>
            <person name="Catcheside P."/>
            <person name="Chovatia M."/>
            <person name="Cooper J."/>
            <person name="Damon W."/>
            <person name="Desjardin D."/>
            <person name="Finy P."/>
            <person name="Geml J."/>
            <person name="Haridas S."/>
            <person name="Hughes K."/>
            <person name="Justo A."/>
            <person name="Karasinski D."/>
            <person name="Kautmanova I."/>
            <person name="Kiss B."/>
            <person name="Kocsube S."/>
            <person name="Kotiranta H."/>
            <person name="LaButti K.M."/>
            <person name="Lechner B.E."/>
            <person name="Liimatainen K."/>
            <person name="Lipzen A."/>
            <person name="Lukacs Z."/>
            <person name="Mihaltcheva S."/>
            <person name="Morgado L.N."/>
            <person name="Niskanen T."/>
            <person name="Noordeloos M.E."/>
            <person name="Ohm R.A."/>
            <person name="Ortiz-Santana B."/>
            <person name="Ovrebo C."/>
            <person name="Racz N."/>
            <person name="Riley R."/>
            <person name="Savchenko A."/>
            <person name="Shiryaev A."/>
            <person name="Soop K."/>
            <person name="Spirin V."/>
            <person name="Szebenyi C."/>
            <person name="Tomsovsky M."/>
            <person name="Tulloss R.E."/>
            <person name="Uehling J."/>
            <person name="Grigoriev I.V."/>
            <person name="Vagvolgyi C."/>
            <person name="Papp T."/>
            <person name="Martin F.M."/>
            <person name="Miettinen O."/>
            <person name="Hibbett D.S."/>
            <person name="Nagy L.G."/>
        </authorList>
    </citation>
    <scope>NUCLEOTIDE SEQUENCE [LARGE SCALE GENOMIC DNA]</scope>
    <source>
        <strain evidence="2 3">FP101781</strain>
    </source>
</reference>
<gene>
    <name evidence="2" type="ORF">FA13DRAFT_1815880</name>
</gene>
<feature type="compositionally biased region" description="Pro residues" evidence="1">
    <location>
        <begin position="254"/>
        <end position="263"/>
    </location>
</feature>
<evidence type="ECO:0000313" key="2">
    <source>
        <dbReference type="EMBL" id="TEB28340.1"/>
    </source>
</evidence>
<feature type="region of interest" description="Disordered" evidence="1">
    <location>
        <begin position="297"/>
        <end position="412"/>
    </location>
</feature>
<feature type="compositionally biased region" description="Pro residues" evidence="1">
    <location>
        <begin position="335"/>
        <end position="355"/>
    </location>
</feature>